<evidence type="ECO:0000259" key="3">
    <source>
        <dbReference type="PROSITE" id="PS50943"/>
    </source>
</evidence>
<dbReference type="EMBL" id="CP002390">
    <property type="protein sequence ID" value="EFE29055.1"/>
    <property type="molecule type" value="Genomic_DNA"/>
</dbReference>
<keyword evidence="2" id="KW-1133">Transmembrane helix</keyword>
<keyword evidence="2" id="KW-0472">Membrane</keyword>
<evidence type="ECO:0000313" key="5">
    <source>
        <dbReference type="Proteomes" id="UP000007468"/>
    </source>
</evidence>
<proteinExistence type="predicted"/>
<keyword evidence="5" id="KW-1185">Reference proteome</keyword>
<dbReference type="eggNOG" id="COG1476">
    <property type="taxonomic scope" value="Bacteria"/>
</dbReference>
<feature type="transmembrane region" description="Helical" evidence="2">
    <location>
        <begin position="90"/>
        <end position="108"/>
    </location>
</feature>
<dbReference type="Gene3D" id="1.10.260.40">
    <property type="entry name" value="lambda repressor-like DNA-binding domains"/>
    <property type="match status" value="1"/>
</dbReference>
<dbReference type="KEGG" id="faa:HMPREF0389_00977"/>
<dbReference type="Proteomes" id="UP000007468">
    <property type="component" value="Chromosome"/>
</dbReference>
<dbReference type="Pfam" id="PF01381">
    <property type="entry name" value="HTH_3"/>
    <property type="match status" value="1"/>
</dbReference>
<feature type="domain" description="HTH cro/C1-type" evidence="3">
    <location>
        <begin position="7"/>
        <end position="61"/>
    </location>
</feature>
<keyword evidence="1 4" id="KW-0238">DNA-binding</keyword>
<organism evidence="4 5">
    <name type="scientific">Filifactor alocis (strain ATCC 35896 / CCUG 47790 / D40 B5)</name>
    <name type="common">Fusobacterium alocis</name>
    <dbReference type="NCBI Taxonomy" id="546269"/>
    <lineage>
        <taxon>Bacteria</taxon>
        <taxon>Bacillati</taxon>
        <taxon>Bacillota</taxon>
        <taxon>Clostridia</taxon>
        <taxon>Peptostreptococcales</taxon>
        <taxon>Filifactoraceae</taxon>
        <taxon>Filifactor</taxon>
    </lineage>
</organism>
<dbReference type="PROSITE" id="PS50943">
    <property type="entry name" value="HTH_CROC1"/>
    <property type="match status" value="1"/>
</dbReference>
<dbReference type="InterPro" id="IPR010982">
    <property type="entry name" value="Lambda_DNA-bd_dom_sf"/>
</dbReference>
<keyword evidence="2" id="KW-0812">Transmembrane</keyword>
<evidence type="ECO:0000313" key="4">
    <source>
        <dbReference type="EMBL" id="EFE29055.1"/>
    </source>
</evidence>
<dbReference type="GO" id="GO:0003677">
    <property type="term" value="F:DNA binding"/>
    <property type="evidence" value="ECO:0007669"/>
    <property type="project" value="UniProtKB-KW"/>
</dbReference>
<name>D6GQK2_FILAD</name>
<dbReference type="AlphaFoldDB" id="D6GQK2"/>
<dbReference type="PANTHER" id="PTHR46558:SF13">
    <property type="entry name" value="HTH-TYPE TRANSCRIPTIONAL REGULATOR IMMR"/>
    <property type="match status" value="1"/>
</dbReference>
<protein>
    <submittedName>
        <fullName evidence="4">DNA-binding helix-turn-helix protein</fullName>
    </submittedName>
</protein>
<dbReference type="PATRIC" id="fig|546269.5.peg.1485"/>
<dbReference type="PANTHER" id="PTHR46558">
    <property type="entry name" value="TRACRIPTIONAL REGULATORY PROTEIN-RELATED-RELATED"/>
    <property type="match status" value="1"/>
</dbReference>
<dbReference type="SMART" id="SM00530">
    <property type="entry name" value="HTH_XRE"/>
    <property type="match status" value="1"/>
</dbReference>
<dbReference type="OrthoDB" id="9801008at2"/>
<reference evidence="5" key="1">
    <citation type="submission" date="2010-12" db="EMBL/GenBank/DDBJ databases">
        <title>The genome sequence of Filifactor alocis strain ATCC 35896.</title>
        <authorList>
            <consortium name="The Broad Institute Genome Sequencing Platform"/>
            <person name="Ward D."/>
            <person name="Earl A."/>
            <person name="Feldgarden M."/>
            <person name="Young S.K."/>
            <person name="Gargeya S."/>
            <person name="Zeng Q."/>
            <person name="Alvarado L."/>
            <person name="Berlin A."/>
            <person name="Bochicchio J."/>
            <person name="Chapman S.B."/>
            <person name="Chen Z."/>
            <person name="Freedman E."/>
            <person name="Gellesch M."/>
            <person name="Goldberg J."/>
            <person name="Griggs A."/>
            <person name="Gujja S."/>
            <person name="Heilman E."/>
            <person name="Heiman D."/>
            <person name="Howarth C."/>
            <person name="Mehta T."/>
            <person name="Neiman D."/>
            <person name="Pearson M."/>
            <person name="Roberts A."/>
            <person name="Saif S."/>
            <person name="Shea T."/>
            <person name="Shenoy N."/>
            <person name="Sisk P."/>
            <person name="Stolte C."/>
            <person name="Sykes S."/>
            <person name="White J."/>
            <person name="Yandava C."/>
            <person name="Izard J."/>
            <person name="Blanton J.M."/>
            <person name="Baranova O.V."/>
            <person name="Tanner A.C."/>
            <person name="Dewhirst F.E."/>
            <person name="Haas B."/>
            <person name="Nusbaum C."/>
            <person name="Birren B."/>
        </authorList>
    </citation>
    <scope>NUCLEOTIDE SEQUENCE [LARGE SCALE GENOMIC DNA]</scope>
    <source>
        <strain evidence="5">ATCC 35896 / D40 B5</strain>
    </source>
</reference>
<sequence>MKLEEKILALRKQYGMSQEELAGKLNVSRQAISRWEMGTAQPDVSNILQLSKVFCVTTDYLLNDECEQEIHRSEKETGKGVTKKTQQKKIGILILLFGLLGNFVIYIFSRFIKVMIPYITEVDGRRVYEWGRLTGLSYYYFVQQYNLVFLSVLFYLCIVVGIGIFFMDNIKNKNQKSFFRK</sequence>
<evidence type="ECO:0000256" key="2">
    <source>
        <dbReference type="SAM" id="Phobius"/>
    </source>
</evidence>
<dbReference type="SUPFAM" id="SSF47413">
    <property type="entry name" value="lambda repressor-like DNA-binding domains"/>
    <property type="match status" value="1"/>
</dbReference>
<dbReference type="InterPro" id="IPR001387">
    <property type="entry name" value="Cro/C1-type_HTH"/>
</dbReference>
<dbReference type="CDD" id="cd00093">
    <property type="entry name" value="HTH_XRE"/>
    <property type="match status" value="1"/>
</dbReference>
<dbReference type="RefSeq" id="WP_014262967.1">
    <property type="nucleotide sequence ID" value="NC_016630.1"/>
</dbReference>
<accession>D6GQK2</accession>
<gene>
    <name evidence="4" type="ordered locus">HMPREF0389_00977</name>
</gene>
<evidence type="ECO:0000256" key="1">
    <source>
        <dbReference type="ARBA" id="ARBA00023125"/>
    </source>
</evidence>
<feature type="transmembrane region" description="Helical" evidence="2">
    <location>
        <begin position="147"/>
        <end position="167"/>
    </location>
</feature>